<dbReference type="EMBL" id="CP067378">
    <property type="protein sequence ID" value="QYS88242.1"/>
    <property type="molecule type" value="Genomic_DNA"/>
</dbReference>
<accession>A0A8G0KTL4</accession>
<evidence type="ECO:0000313" key="1">
    <source>
        <dbReference type="EMBL" id="QYS88242.1"/>
    </source>
</evidence>
<organism evidence="1">
    <name type="scientific">Flavobacterium columnare</name>
    <dbReference type="NCBI Taxonomy" id="996"/>
    <lineage>
        <taxon>Bacteria</taxon>
        <taxon>Pseudomonadati</taxon>
        <taxon>Bacteroidota</taxon>
        <taxon>Flavobacteriia</taxon>
        <taxon>Flavobacteriales</taxon>
        <taxon>Flavobacteriaceae</taxon>
        <taxon>Flavobacterium</taxon>
    </lineage>
</organism>
<dbReference type="AlphaFoldDB" id="A0A8G0KTL4"/>
<dbReference type="KEGG" id="fdv:JJC05_10765"/>
<gene>
    <name evidence="1" type="ORF">JJC05_10765</name>
</gene>
<protein>
    <submittedName>
        <fullName evidence="1">Uncharacterized protein</fullName>
    </submittedName>
</protein>
<dbReference type="Proteomes" id="UP000824721">
    <property type="component" value="Chromosome"/>
</dbReference>
<name>A0A8G0KTL4_9FLAO</name>
<sequence>MISEFIKLYGQLSDSWVNEVTFIKSIEDNKEFNTIKLKINCCNLNEDFRYETLFLFLQIL</sequence>
<proteinExistence type="predicted"/>
<reference evidence="1" key="1">
    <citation type="submission" date="2020-12" db="EMBL/GenBank/DDBJ databases">
        <title>Genome sequencing of genetic groups of Flavobacterium columnare.</title>
        <authorList>
            <person name="Waldbieser G.C."/>
            <person name="Griffin M.J."/>
            <person name="LaFrentz B.R."/>
        </authorList>
    </citation>
    <scope>NUCLEOTIDE SEQUENCE</scope>
    <source>
        <strain evidence="1">90-106</strain>
    </source>
</reference>